<gene>
    <name evidence="2" type="ORF">HPE63_14015</name>
</gene>
<feature type="transmembrane region" description="Helical" evidence="1">
    <location>
        <begin position="96"/>
        <end position="114"/>
    </location>
</feature>
<reference evidence="2 3" key="1">
    <citation type="submission" date="2020-05" db="EMBL/GenBank/DDBJ databases">
        <title>The draft genome sequence of Maribacter arenosus CAU 1321.</title>
        <authorList>
            <person name="Mu L."/>
        </authorList>
    </citation>
    <scope>NUCLEOTIDE SEQUENCE [LARGE SCALE GENOMIC DNA]</scope>
    <source>
        <strain evidence="2 3">CAU 1321</strain>
    </source>
</reference>
<keyword evidence="1" id="KW-0812">Transmembrane</keyword>
<comment type="caution">
    <text evidence="2">The sequence shown here is derived from an EMBL/GenBank/DDBJ whole genome shotgun (WGS) entry which is preliminary data.</text>
</comment>
<dbReference type="Proteomes" id="UP000598350">
    <property type="component" value="Unassembled WGS sequence"/>
</dbReference>
<feature type="transmembrane region" description="Helical" evidence="1">
    <location>
        <begin position="69"/>
        <end position="90"/>
    </location>
</feature>
<dbReference type="RefSeq" id="WP_188314922.1">
    <property type="nucleotide sequence ID" value="NZ_JABTCG010000005.1"/>
</dbReference>
<evidence type="ECO:0000313" key="2">
    <source>
        <dbReference type="EMBL" id="MBD0851793.1"/>
    </source>
</evidence>
<proteinExistence type="predicted"/>
<sequence length="145" mass="16310">MKNRKTIATIFIALSLVLGVIFFLQVDFPETLEGYFKKSYYGQFGSLAICIELLIAAYYLFVGNVKSNFALALFAFTALLDIFFNLTGMFSSGVPYYAMVLFFICALISLWIAFSNAFNLGRITLLGAIASFIMGNAIEFYFNYF</sequence>
<evidence type="ECO:0000313" key="3">
    <source>
        <dbReference type="Proteomes" id="UP000598350"/>
    </source>
</evidence>
<organism evidence="2 3">
    <name type="scientific">Maribacter arenosus</name>
    <dbReference type="NCBI Taxonomy" id="1854708"/>
    <lineage>
        <taxon>Bacteria</taxon>
        <taxon>Pseudomonadati</taxon>
        <taxon>Bacteroidota</taxon>
        <taxon>Flavobacteriia</taxon>
        <taxon>Flavobacteriales</taxon>
        <taxon>Flavobacteriaceae</taxon>
        <taxon>Maribacter</taxon>
    </lineage>
</organism>
<name>A0ABR7VEK4_9FLAO</name>
<protein>
    <recommendedName>
        <fullName evidence="4">DoxX-like family protein</fullName>
    </recommendedName>
</protein>
<accession>A0ABR7VEK4</accession>
<keyword evidence="1" id="KW-1133">Transmembrane helix</keyword>
<dbReference type="EMBL" id="JABTCG010000005">
    <property type="protein sequence ID" value="MBD0851793.1"/>
    <property type="molecule type" value="Genomic_DNA"/>
</dbReference>
<evidence type="ECO:0000256" key="1">
    <source>
        <dbReference type="SAM" id="Phobius"/>
    </source>
</evidence>
<evidence type="ECO:0008006" key="4">
    <source>
        <dbReference type="Google" id="ProtNLM"/>
    </source>
</evidence>
<feature type="transmembrane region" description="Helical" evidence="1">
    <location>
        <begin position="40"/>
        <end position="62"/>
    </location>
</feature>
<keyword evidence="3" id="KW-1185">Reference proteome</keyword>
<feature type="transmembrane region" description="Helical" evidence="1">
    <location>
        <begin position="7"/>
        <end position="28"/>
    </location>
</feature>
<feature type="transmembrane region" description="Helical" evidence="1">
    <location>
        <begin position="123"/>
        <end position="142"/>
    </location>
</feature>
<keyword evidence="1" id="KW-0472">Membrane</keyword>